<dbReference type="Gene3D" id="1.20.1250.20">
    <property type="entry name" value="MFS general substrate transporter like domains"/>
    <property type="match status" value="1"/>
</dbReference>
<evidence type="ECO:0000259" key="1">
    <source>
        <dbReference type="Pfam" id="PF01411"/>
    </source>
</evidence>
<protein>
    <submittedName>
        <fullName evidence="2">tRNA-synt_2c domain-containing protein</fullName>
    </submittedName>
</protein>
<dbReference type="VEuPathDB" id="VectorBase:RPRC001753"/>
<keyword evidence="3" id="KW-1185">Reference proteome</keyword>
<dbReference type="PANTHER" id="PTHR11360">
    <property type="entry name" value="MONOCARBOXYLATE TRANSPORTER"/>
    <property type="match status" value="1"/>
</dbReference>
<proteinExistence type="predicted"/>
<dbReference type="GO" id="GO:0008028">
    <property type="term" value="F:monocarboxylic acid transmembrane transporter activity"/>
    <property type="evidence" value="ECO:0007669"/>
    <property type="project" value="TreeGrafter"/>
</dbReference>
<dbReference type="Proteomes" id="UP000015103">
    <property type="component" value="Unassembled WGS sequence"/>
</dbReference>
<dbReference type="SUPFAM" id="SSF55681">
    <property type="entry name" value="Class II aaRS and biotin synthetases"/>
    <property type="match status" value="1"/>
</dbReference>
<dbReference type="InterPro" id="IPR050327">
    <property type="entry name" value="Proton-linked_MCT"/>
</dbReference>
<dbReference type="Pfam" id="PF07690">
    <property type="entry name" value="MFS_1"/>
    <property type="match status" value="1"/>
</dbReference>
<dbReference type="InterPro" id="IPR036259">
    <property type="entry name" value="MFS_trans_sf"/>
</dbReference>
<organism evidence="2 3">
    <name type="scientific">Rhodnius prolixus</name>
    <name type="common">Triatomid bug</name>
    <dbReference type="NCBI Taxonomy" id="13249"/>
    <lineage>
        <taxon>Eukaryota</taxon>
        <taxon>Metazoa</taxon>
        <taxon>Ecdysozoa</taxon>
        <taxon>Arthropoda</taxon>
        <taxon>Hexapoda</taxon>
        <taxon>Insecta</taxon>
        <taxon>Pterygota</taxon>
        <taxon>Neoptera</taxon>
        <taxon>Paraneoptera</taxon>
        <taxon>Hemiptera</taxon>
        <taxon>Heteroptera</taxon>
        <taxon>Panheteroptera</taxon>
        <taxon>Cimicomorpha</taxon>
        <taxon>Reduviidae</taxon>
        <taxon>Triatominae</taxon>
        <taxon>Rhodnius</taxon>
    </lineage>
</organism>
<evidence type="ECO:0000313" key="3">
    <source>
        <dbReference type="Proteomes" id="UP000015103"/>
    </source>
</evidence>
<dbReference type="GO" id="GO:0004813">
    <property type="term" value="F:alanine-tRNA ligase activity"/>
    <property type="evidence" value="ECO:0007669"/>
    <property type="project" value="InterPro"/>
</dbReference>
<dbReference type="Gene3D" id="3.30.930.10">
    <property type="entry name" value="Bira Bifunctional Protein, Domain 2"/>
    <property type="match status" value="2"/>
</dbReference>
<dbReference type="eggNOG" id="KOG2504">
    <property type="taxonomic scope" value="Eukaryota"/>
</dbReference>
<dbReference type="EnsemblMetazoa" id="RPRC001753-RA">
    <property type="protein sequence ID" value="RPRC001753-PA"/>
    <property type="gene ID" value="RPRC001753"/>
</dbReference>
<dbReference type="GO" id="GO:0006419">
    <property type="term" value="P:alanyl-tRNA aminoacylation"/>
    <property type="evidence" value="ECO:0007669"/>
    <property type="project" value="InterPro"/>
</dbReference>
<reference evidence="2" key="1">
    <citation type="submission" date="2015-05" db="UniProtKB">
        <authorList>
            <consortium name="EnsemblMetazoa"/>
        </authorList>
    </citation>
    <scope>IDENTIFICATION</scope>
</reference>
<feature type="domain" description="Alanyl-tRNA synthetase class IIc N-terminal" evidence="1">
    <location>
        <begin position="471"/>
        <end position="509"/>
    </location>
</feature>
<evidence type="ECO:0000313" key="2">
    <source>
        <dbReference type="EnsemblMetazoa" id="RPRC001753-PA"/>
    </source>
</evidence>
<dbReference type="GO" id="GO:0005524">
    <property type="term" value="F:ATP binding"/>
    <property type="evidence" value="ECO:0007669"/>
    <property type="project" value="InterPro"/>
</dbReference>
<dbReference type="EMBL" id="ACPB03003124">
    <property type="status" value="NOT_ANNOTATED_CDS"/>
    <property type="molecule type" value="Genomic_DNA"/>
</dbReference>
<dbReference type="InterPro" id="IPR011701">
    <property type="entry name" value="MFS"/>
</dbReference>
<dbReference type="PANTHER" id="PTHR11360:SF286">
    <property type="entry name" value="GH22266P"/>
    <property type="match status" value="1"/>
</dbReference>
<dbReference type="SUPFAM" id="SSF103473">
    <property type="entry name" value="MFS general substrate transporter"/>
    <property type="match status" value="1"/>
</dbReference>
<dbReference type="InterPro" id="IPR045864">
    <property type="entry name" value="aa-tRNA-synth_II/BPL/LPL"/>
</dbReference>
<dbReference type="HOGENOM" id="CLU_484241_0_0_1"/>
<dbReference type="OMA" id="HAYHICL"/>
<name>T1HCI9_RHOPR</name>
<dbReference type="InterPro" id="IPR018164">
    <property type="entry name" value="Ala-tRNA-synth_IIc_N"/>
</dbReference>
<dbReference type="eggNOG" id="KOG0188">
    <property type="taxonomic scope" value="Eukaryota"/>
</dbReference>
<dbReference type="Pfam" id="PF01411">
    <property type="entry name" value="tRNA-synt_2c"/>
    <property type="match status" value="1"/>
</dbReference>
<dbReference type="AlphaFoldDB" id="T1HCI9"/>
<dbReference type="InParanoid" id="T1HCI9"/>
<sequence>MASRIYEVYITIPPDGGYSWVIAAISFFGYAIADGIGSSFYLYRKRISQDLGISTPMSAAIGSTYSSLCLFTGPIVSSLCNLYGFRWILITGGILTSSGMGLAYFCKNFPTMLLLFGIITGIGGGCALIPITAPVGYWFDKKRPIALGGSSAGSGIGMLVVPYTTHKIMDMYGWKSAFIYHSALFSLYIVLGIFLISLPPMLLKPEDTTQSRLIPQVGEAHRKKIKAHNKYHKAASEIFPSSEKAIDYAMSVSKLPTKKDIHEEEMLCVCCPEALRRTWNTMIDFSIMKECCFVLFLLSNSFFTMGSSLPVLYINSKARSIRDLPRNAVEWLVPSIGIGTFFGRLLAGILLQVFPELHAYHICLGVNLAVVLLTFGIIYFDNIYYYFLYTSFFGMCFGVFTSIRSLILVDYLGLEKLTTATGVSFAFGGLALLLGPPFAVLERNITMLRIKLSRRLQSNYSRRNYLTAKFVRHQFLDYFSQEMHLKVRSSPVKPLSDPTLEFVNAGMNQRDACKYAWNLITSKPFSLDPGRLYVTYFGGDSNMSIPADLETREIWKEIGFVVS</sequence>
<accession>T1HCI9</accession>